<keyword evidence="3" id="KW-1185">Reference proteome</keyword>
<dbReference type="InterPro" id="IPR036047">
    <property type="entry name" value="F-box-like_dom_sf"/>
</dbReference>
<dbReference type="GO" id="GO:0019005">
    <property type="term" value="C:SCF ubiquitin ligase complex"/>
    <property type="evidence" value="ECO:0007669"/>
    <property type="project" value="TreeGrafter"/>
</dbReference>
<dbReference type="SMART" id="SM00256">
    <property type="entry name" value="FBOX"/>
    <property type="match status" value="1"/>
</dbReference>
<evidence type="ECO:0000313" key="3">
    <source>
        <dbReference type="Proteomes" id="UP001431783"/>
    </source>
</evidence>
<dbReference type="PANTHER" id="PTHR13318:SF190">
    <property type="entry name" value="PARTNER OF PAIRED, ISOFORM B"/>
    <property type="match status" value="1"/>
</dbReference>
<proteinExistence type="predicted"/>
<dbReference type="EMBL" id="JARQZJ010000095">
    <property type="protein sequence ID" value="KAK9885274.1"/>
    <property type="molecule type" value="Genomic_DNA"/>
</dbReference>
<gene>
    <name evidence="2" type="ORF">WA026_010772</name>
</gene>
<comment type="caution">
    <text evidence="2">The sequence shown here is derived from an EMBL/GenBank/DDBJ whole genome shotgun (WGS) entry which is preliminary data.</text>
</comment>
<dbReference type="SUPFAM" id="SSF52047">
    <property type="entry name" value="RNI-like"/>
    <property type="match status" value="1"/>
</dbReference>
<dbReference type="Gene3D" id="1.20.1280.50">
    <property type="match status" value="1"/>
</dbReference>
<organism evidence="2 3">
    <name type="scientific">Henosepilachna vigintioctopunctata</name>
    <dbReference type="NCBI Taxonomy" id="420089"/>
    <lineage>
        <taxon>Eukaryota</taxon>
        <taxon>Metazoa</taxon>
        <taxon>Ecdysozoa</taxon>
        <taxon>Arthropoda</taxon>
        <taxon>Hexapoda</taxon>
        <taxon>Insecta</taxon>
        <taxon>Pterygota</taxon>
        <taxon>Neoptera</taxon>
        <taxon>Endopterygota</taxon>
        <taxon>Coleoptera</taxon>
        <taxon>Polyphaga</taxon>
        <taxon>Cucujiformia</taxon>
        <taxon>Coccinelloidea</taxon>
        <taxon>Coccinellidae</taxon>
        <taxon>Epilachninae</taxon>
        <taxon>Epilachnini</taxon>
        <taxon>Henosepilachna</taxon>
    </lineage>
</organism>
<evidence type="ECO:0000259" key="1">
    <source>
        <dbReference type="PROSITE" id="PS50181"/>
    </source>
</evidence>
<dbReference type="GO" id="GO:0031146">
    <property type="term" value="P:SCF-dependent proteasomal ubiquitin-dependent protein catabolic process"/>
    <property type="evidence" value="ECO:0007669"/>
    <property type="project" value="TreeGrafter"/>
</dbReference>
<dbReference type="PANTHER" id="PTHR13318">
    <property type="entry name" value="PARTNER OF PAIRED, ISOFORM B-RELATED"/>
    <property type="match status" value="1"/>
</dbReference>
<dbReference type="AlphaFoldDB" id="A0AAW1UQ15"/>
<dbReference type="PROSITE" id="PS50181">
    <property type="entry name" value="FBOX"/>
    <property type="match status" value="1"/>
</dbReference>
<dbReference type="InterPro" id="IPR032675">
    <property type="entry name" value="LRR_dom_sf"/>
</dbReference>
<sequence>MFKTSELEQFANKVLEFTTRYNSHNHVSYAPCNLTGRYTKYPSYGDSPETYTLRGYGHWWRLSEANYQKPYMVNDTDALGAEDFITVQFSQAVAPSKIFIYETYTPGSVVRIWGRRMKEKWTRLWEGPPQKCPPEARKFQPKLINVSCFVDTIKLELNCSELNHYTCFDAILLAGLTASGSHFQRKCLEAFGIPKMAVVTTICDGSESYSSTSKRKKKKDYFKILPHELMIHIFQFLDMRSLLRCSRVSKQWNEISRDSLLYQNISLKKYWYTVDSRALEFFQNRCQNLKKLDLSWCGNDDPSFSRKFYQFFTSVCKSLTHLSLGNANYFNGSHLAALSKCPNLVGEFLKNIISILVKLNFLFSELRLRNVSIIDLEYCHIETLVTKLKKLVTLDLYSTNITSDLLLPLLKSNPNLKYLNLDFCDDIENLDDVIEVVVQHNKKLTGWSSWKARRLSSKGVSLLGHCYNLEDLDLGWGLHMSPPEHALEKIAMGCKGLRRLILSGWRPLIDSMLLPIIENCKQLEQLDLLSIKGISKEFVEKIFKELPSLKLLELSFCDSIPFEKIEEWRRLHPHVLISRCSEND</sequence>
<dbReference type="SUPFAM" id="SSF81383">
    <property type="entry name" value="F-box domain"/>
    <property type="match status" value="1"/>
</dbReference>
<dbReference type="Pfam" id="PF12937">
    <property type="entry name" value="F-box-like"/>
    <property type="match status" value="1"/>
</dbReference>
<accession>A0AAW1UQ15</accession>
<reference evidence="2 3" key="1">
    <citation type="submission" date="2023-03" db="EMBL/GenBank/DDBJ databases">
        <title>Genome insight into feeding habits of ladybird beetles.</title>
        <authorList>
            <person name="Li H.-S."/>
            <person name="Huang Y.-H."/>
            <person name="Pang H."/>
        </authorList>
    </citation>
    <scope>NUCLEOTIDE SEQUENCE [LARGE SCALE GENOMIC DNA]</scope>
    <source>
        <strain evidence="2">SYSU_2023b</strain>
        <tissue evidence="2">Whole body</tissue>
    </source>
</reference>
<dbReference type="InterPro" id="IPR001810">
    <property type="entry name" value="F-box_dom"/>
</dbReference>
<dbReference type="Proteomes" id="UP001431783">
    <property type="component" value="Unassembled WGS sequence"/>
</dbReference>
<dbReference type="Gene3D" id="3.80.10.10">
    <property type="entry name" value="Ribonuclease Inhibitor"/>
    <property type="match status" value="1"/>
</dbReference>
<name>A0AAW1UQ15_9CUCU</name>
<protein>
    <recommendedName>
        <fullName evidence="1">F-box domain-containing protein</fullName>
    </recommendedName>
</protein>
<evidence type="ECO:0000313" key="2">
    <source>
        <dbReference type="EMBL" id="KAK9885274.1"/>
    </source>
</evidence>
<feature type="domain" description="F-box" evidence="1">
    <location>
        <begin position="219"/>
        <end position="265"/>
    </location>
</feature>